<dbReference type="OrthoDB" id="9777619at2"/>
<gene>
    <name evidence="1" type="ORF">PS833_03998</name>
</gene>
<dbReference type="SUPFAM" id="SSF89550">
    <property type="entry name" value="PHP domain-like"/>
    <property type="match status" value="1"/>
</dbReference>
<proteinExistence type="predicted"/>
<dbReference type="EMBL" id="CABVHU010000010">
    <property type="protein sequence ID" value="VVO18374.1"/>
    <property type="molecule type" value="Genomic_DNA"/>
</dbReference>
<protein>
    <recommendedName>
        <fullName evidence="3">PHP domain-containing protein</fullName>
    </recommendedName>
</protein>
<dbReference type="Proteomes" id="UP000409037">
    <property type="component" value="Unassembled WGS sequence"/>
</dbReference>
<dbReference type="AlphaFoldDB" id="A0A5E7VHJ1"/>
<name>A0A5E7VHJ1_PSEFL</name>
<accession>A0A5E7VHJ1</accession>
<organism evidence="1 2">
    <name type="scientific">Pseudomonas fluorescens</name>
    <dbReference type="NCBI Taxonomy" id="294"/>
    <lineage>
        <taxon>Bacteria</taxon>
        <taxon>Pseudomonadati</taxon>
        <taxon>Pseudomonadota</taxon>
        <taxon>Gammaproteobacteria</taxon>
        <taxon>Pseudomonadales</taxon>
        <taxon>Pseudomonadaceae</taxon>
        <taxon>Pseudomonas</taxon>
    </lineage>
</organism>
<sequence>MLVDTHVHLLTSKTSRPDWGEIAYTFFAAREKNIDVLCLTEHRDAVGFEELYLELFSENRFGGEVKPNGTLTLSSGITISPGAEVSLSGGGDMGVHADLSTVMGFDRRKNSYTAAELLKLLSEGGSGYVSVAHHLLLDGKWWRDFEQVIGHVDAIEVPGKQATSMVSYLELANRYSKGQLSGSDAHTWVQLGAGLTLIKEGEMTHGGERLFDVFELKKLVVEHETVPCVSDVADELIKISKIYKARSTWVHSLGEGYEY</sequence>
<evidence type="ECO:0000313" key="2">
    <source>
        <dbReference type="Proteomes" id="UP000409037"/>
    </source>
</evidence>
<dbReference type="InterPro" id="IPR016195">
    <property type="entry name" value="Pol/histidinol_Pase-like"/>
</dbReference>
<evidence type="ECO:0008006" key="3">
    <source>
        <dbReference type="Google" id="ProtNLM"/>
    </source>
</evidence>
<dbReference type="Gene3D" id="3.20.20.140">
    <property type="entry name" value="Metal-dependent hydrolases"/>
    <property type="match status" value="1"/>
</dbReference>
<dbReference type="RefSeq" id="WP_150799397.1">
    <property type="nucleotide sequence ID" value="NZ_CABVHU010000010.1"/>
</dbReference>
<reference evidence="1 2" key="1">
    <citation type="submission" date="2019-09" db="EMBL/GenBank/DDBJ databases">
        <authorList>
            <person name="Chandra G."/>
            <person name="Truman W A."/>
        </authorList>
    </citation>
    <scope>NUCLEOTIDE SEQUENCE [LARGE SCALE GENOMIC DNA]</scope>
    <source>
        <strain evidence="1">PS833</strain>
    </source>
</reference>
<evidence type="ECO:0000313" key="1">
    <source>
        <dbReference type="EMBL" id="VVO18374.1"/>
    </source>
</evidence>